<feature type="transmembrane region" description="Helical" evidence="6">
    <location>
        <begin position="75"/>
        <end position="91"/>
    </location>
</feature>
<keyword evidence="2" id="KW-1003">Cell membrane</keyword>
<reference evidence="7 8" key="1">
    <citation type="submission" date="2018-08" db="EMBL/GenBank/DDBJ databases">
        <title>A genome reference for cultivated species of the human gut microbiota.</title>
        <authorList>
            <person name="Zou Y."/>
            <person name="Xue W."/>
            <person name="Luo G."/>
        </authorList>
    </citation>
    <scope>NUCLEOTIDE SEQUENCE [LARGE SCALE GENOMIC DNA]</scope>
    <source>
        <strain evidence="7 8">TF08-11</strain>
    </source>
</reference>
<evidence type="ECO:0000256" key="1">
    <source>
        <dbReference type="ARBA" id="ARBA00004651"/>
    </source>
</evidence>
<evidence type="ECO:0000313" key="7">
    <source>
        <dbReference type="EMBL" id="RGD78422.1"/>
    </source>
</evidence>
<evidence type="ECO:0000256" key="5">
    <source>
        <dbReference type="ARBA" id="ARBA00023136"/>
    </source>
</evidence>
<keyword evidence="5 6" id="KW-0472">Membrane</keyword>
<dbReference type="InterPro" id="IPR005598">
    <property type="entry name" value="ATP_synth_I"/>
</dbReference>
<dbReference type="EMBL" id="QUSK01000001">
    <property type="protein sequence ID" value="RGD78422.1"/>
    <property type="molecule type" value="Genomic_DNA"/>
</dbReference>
<evidence type="ECO:0000313" key="8">
    <source>
        <dbReference type="Proteomes" id="UP000260721"/>
    </source>
</evidence>
<comment type="subcellular location">
    <subcellularLocation>
        <location evidence="1">Cell membrane</location>
        <topology evidence="1">Multi-pass membrane protein</topology>
    </subcellularLocation>
</comment>
<evidence type="ECO:0000256" key="2">
    <source>
        <dbReference type="ARBA" id="ARBA00022475"/>
    </source>
</evidence>
<keyword evidence="3 6" id="KW-0812">Transmembrane</keyword>
<evidence type="ECO:0008006" key="9">
    <source>
        <dbReference type="Google" id="ProtNLM"/>
    </source>
</evidence>
<dbReference type="Pfam" id="PF03899">
    <property type="entry name" value="ATP-synt_I"/>
    <property type="match status" value="1"/>
</dbReference>
<feature type="transmembrane region" description="Helical" evidence="6">
    <location>
        <begin position="12"/>
        <end position="30"/>
    </location>
</feature>
<evidence type="ECO:0000256" key="4">
    <source>
        <dbReference type="ARBA" id="ARBA00022989"/>
    </source>
</evidence>
<gene>
    <name evidence="7" type="ORF">DXC78_00900</name>
</gene>
<organism evidence="7 8">
    <name type="scientific">Faecalicoccus pleomorphus</name>
    <dbReference type="NCBI Taxonomy" id="1323"/>
    <lineage>
        <taxon>Bacteria</taxon>
        <taxon>Bacillati</taxon>
        <taxon>Bacillota</taxon>
        <taxon>Erysipelotrichia</taxon>
        <taxon>Erysipelotrichales</taxon>
        <taxon>Erysipelotrichaceae</taxon>
        <taxon>Faecalicoccus</taxon>
    </lineage>
</organism>
<dbReference type="AlphaFoldDB" id="A0A3E3E962"/>
<keyword evidence="4 6" id="KW-1133">Transmembrane helix</keyword>
<comment type="caution">
    <text evidence="7">The sequence shown here is derived from an EMBL/GenBank/DDBJ whole genome shotgun (WGS) entry which is preliminary data.</text>
</comment>
<dbReference type="Proteomes" id="UP000260721">
    <property type="component" value="Unassembled WGS sequence"/>
</dbReference>
<name>A0A3E3E962_9FIRM</name>
<proteinExistence type="predicted"/>
<evidence type="ECO:0000256" key="6">
    <source>
        <dbReference type="SAM" id="Phobius"/>
    </source>
</evidence>
<feature type="transmembrane region" description="Helical" evidence="6">
    <location>
        <begin position="36"/>
        <end position="54"/>
    </location>
</feature>
<dbReference type="RefSeq" id="WP_117445276.1">
    <property type="nucleotide sequence ID" value="NZ_CALCIP010000015.1"/>
</dbReference>
<sequence>MNEIQAMSKKIIEWSVFFTAGVSILAVFFFQDIKVVLGIILGQVIALVGYLMIVRMALSLGTDEKAGKSQGMTGYLVRYLLYACFFGFGAYTGLSVIALLIGFLCHKAAILLYAYQQRKD</sequence>
<accession>A0A3E3E962</accession>
<protein>
    <recommendedName>
        <fullName evidence="9">ATP synthase subunit I</fullName>
    </recommendedName>
</protein>
<evidence type="ECO:0000256" key="3">
    <source>
        <dbReference type="ARBA" id="ARBA00022692"/>
    </source>
</evidence>
<dbReference type="GO" id="GO:0005886">
    <property type="term" value="C:plasma membrane"/>
    <property type="evidence" value="ECO:0007669"/>
    <property type="project" value="UniProtKB-SubCell"/>
</dbReference>